<comment type="caution">
    <text evidence="1">The sequence shown here is derived from an EMBL/GenBank/DDBJ whole genome shotgun (WGS) entry which is preliminary data.</text>
</comment>
<accession>X1AW84</accession>
<evidence type="ECO:0000313" key="1">
    <source>
        <dbReference type="EMBL" id="GAG87000.1"/>
    </source>
</evidence>
<dbReference type="EMBL" id="BART01014286">
    <property type="protein sequence ID" value="GAG87000.1"/>
    <property type="molecule type" value="Genomic_DNA"/>
</dbReference>
<name>X1AW84_9ZZZZ</name>
<sequence>DIIYDPTIIEKAREEMLTEDFKRIYQGIWTEGRAKNPFSWREIMEACEEGWYGQISRQDSAETFEGAVDSAQGTDATFKTSEGIKDGCGNVTVRSLRASCIIFTIWLLSWS</sequence>
<gene>
    <name evidence="1" type="ORF">S01H4_28616</name>
</gene>
<protein>
    <submittedName>
        <fullName evidence="1">Uncharacterized protein</fullName>
    </submittedName>
</protein>
<dbReference type="AlphaFoldDB" id="X1AW84"/>
<proteinExistence type="predicted"/>
<feature type="non-terminal residue" evidence="1">
    <location>
        <position position="1"/>
    </location>
</feature>
<reference evidence="1" key="1">
    <citation type="journal article" date="2014" name="Front. Microbiol.">
        <title>High frequency of phylogenetically diverse reductive dehalogenase-homologous genes in deep subseafloor sedimentary metagenomes.</title>
        <authorList>
            <person name="Kawai M."/>
            <person name="Futagami T."/>
            <person name="Toyoda A."/>
            <person name="Takaki Y."/>
            <person name="Nishi S."/>
            <person name="Hori S."/>
            <person name="Arai W."/>
            <person name="Tsubouchi T."/>
            <person name="Morono Y."/>
            <person name="Uchiyama I."/>
            <person name="Ito T."/>
            <person name="Fujiyama A."/>
            <person name="Inagaki F."/>
            <person name="Takami H."/>
        </authorList>
    </citation>
    <scope>NUCLEOTIDE SEQUENCE</scope>
    <source>
        <strain evidence="1">Expedition CK06-06</strain>
    </source>
</reference>
<organism evidence="1">
    <name type="scientific">marine sediment metagenome</name>
    <dbReference type="NCBI Taxonomy" id="412755"/>
    <lineage>
        <taxon>unclassified sequences</taxon>
        <taxon>metagenomes</taxon>
        <taxon>ecological metagenomes</taxon>
    </lineage>
</organism>